<sequence>MVSSNLYIDTYNIHSYQVHADKLQIEAKIIKYDFISLTEVRKCSIGRVDLKNGTSLYYLGHADKAKDGVGFFINQLQKQQVHGFIATSPRIAQLLLQIWNSNRLLQLIQVYAPATSAKDPSDTTYNAFLNNLTSTLTTRIDRRVEQMIILSDLNAKTQLAANPCNKADADSLYAKLVDNVNAATTIATFQEPQPTPLSDEILALLRQRREWKHEAGRASRAGQMQIEYVELCKTIHKKVKEDRRKHHIQIIKQAVQDGVNSLVAILIWLVNLCLHQRTIPTGFADARTILLYKKGDAEDIKNYHPISLLLTIYKTFTRILTERIRVILDTAKTDKQAGFRRTFSTIDHIHIINKPIQKVTEYRLPLYMAFVNYEKVFNLVENCYVW</sequence>
<dbReference type="InterPro" id="IPR036691">
    <property type="entry name" value="Endo/exonu/phosph_ase_sf"/>
</dbReference>
<name>A0A914W866_9BILA</name>
<accession>A0A914W866</accession>
<dbReference type="SUPFAM" id="SSF56219">
    <property type="entry name" value="DNase I-like"/>
    <property type="match status" value="1"/>
</dbReference>
<dbReference type="Gene3D" id="3.60.10.10">
    <property type="entry name" value="Endonuclease/exonuclease/phosphatase"/>
    <property type="match status" value="1"/>
</dbReference>
<organism evidence="1 2">
    <name type="scientific">Plectus sambesii</name>
    <dbReference type="NCBI Taxonomy" id="2011161"/>
    <lineage>
        <taxon>Eukaryota</taxon>
        <taxon>Metazoa</taxon>
        <taxon>Ecdysozoa</taxon>
        <taxon>Nematoda</taxon>
        <taxon>Chromadorea</taxon>
        <taxon>Plectida</taxon>
        <taxon>Plectina</taxon>
        <taxon>Plectoidea</taxon>
        <taxon>Plectidae</taxon>
        <taxon>Plectus</taxon>
    </lineage>
</organism>
<evidence type="ECO:0000313" key="1">
    <source>
        <dbReference type="Proteomes" id="UP000887566"/>
    </source>
</evidence>
<dbReference type="Proteomes" id="UP000887566">
    <property type="component" value="Unplaced"/>
</dbReference>
<dbReference type="WBParaSite" id="PSAMB.scaffold3503size18020.g21755.t1">
    <property type="protein sequence ID" value="PSAMB.scaffold3503size18020.g21755.t1"/>
    <property type="gene ID" value="PSAMB.scaffold3503size18020.g21755"/>
</dbReference>
<reference evidence="2" key="1">
    <citation type="submission" date="2022-11" db="UniProtKB">
        <authorList>
            <consortium name="WormBaseParasite"/>
        </authorList>
    </citation>
    <scope>IDENTIFICATION</scope>
</reference>
<evidence type="ECO:0000313" key="2">
    <source>
        <dbReference type="WBParaSite" id="PSAMB.scaffold3503size18020.g21755.t1"/>
    </source>
</evidence>
<dbReference type="PANTHER" id="PTHR31635:SF196">
    <property type="entry name" value="REVERSE TRANSCRIPTASE DOMAIN-CONTAINING PROTEIN-RELATED"/>
    <property type="match status" value="1"/>
</dbReference>
<dbReference type="AlphaFoldDB" id="A0A914W866"/>
<dbReference type="PANTHER" id="PTHR31635">
    <property type="entry name" value="REVERSE TRANSCRIPTASE DOMAIN-CONTAINING PROTEIN-RELATED"/>
    <property type="match status" value="1"/>
</dbReference>
<keyword evidence="1" id="KW-1185">Reference proteome</keyword>
<proteinExistence type="predicted"/>
<protein>
    <submittedName>
        <fullName evidence="2">Reverse transcriptase domain-containing protein</fullName>
    </submittedName>
</protein>